<evidence type="ECO:0000256" key="17">
    <source>
        <dbReference type="ARBA" id="ARBA00022723"/>
    </source>
</evidence>
<dbReference type="InterPro" id="IPR005828">
    <property type="entry name" value="MFS_sugar_transport-like"/>
</dbReference>
<feature type="domain" description="Protein kinase" evidence="38">
    <location>
        <begin position="1214"/>
        <end position="1559"/>
    </location>
</feature>
<comment type="catalytic activity">
    <reaction evidence="34">
        <text>L-seryl-[protein] + ATP = O-phospho-L-seryl-[protein] + ADP + H(+)</text>
        <dbReference type="Rhea" id="RHEA:17989"/>
        <dbReference type="Rhea" id="RHEA-COMP:9863"/>
        <dbReference type="Rhea" id="RHEA-COMP:11604"/>
        <dbReference type="ChEBI" id="CHEBI:15378"/>
        <dbReference type="ChEBI" id="CHEBI:29999"/>
        <dbReference type="ChEBI" id="CHEBI:30616"/>
        <dbReference type="ChEBI" id="CHEBI:83421"/>
        <dbReference type="ChEBI" id="CHEBI:456216"/>
        <dbReference type="EC" id="2.7.11.22"/>
    </reaction>
</comment>
<feature type="domain" description="Major facilitator superfamily (MFS) profile" evidence="39">
    <location>
        <begin position="91"/>
        <end position="567"/>
    </location>
</feature>
<dbReference type="CDD" id="cd10220">
    <property type="entry name" value="ASKHA_NBD_Arp2"/>
    <property type="match status" value="1"/>
</dbReference>
<evidence type="ECO:0000256" key="12">
    <source>
        <dbReference type="ARBA" id="ARBA00022490"/>
    </source>
</evidence>
<evidence type="ECO:0000256" key="36">
    <source>
        <dbReference type="SAM" id="MobiDB-lite"/>
    </source>
</evidence>
<dbReference type="GO" id="GO:0004693">
    <property type="term" value="F:cyclin-dependent protein serine/threonine kinase activity"/>
    <property type="evidence" value="ECO:0007669"/>
    <property type="project" value="UniProtKB-EC"/>
</dbReference>
<dbReference type="NCBIfam" id="TIGR00879">
    <property type="entry name" value="SP"/>
    <property type="match status" value="1"/>
</dbReference>
<feature type="region of interest" description="Disordered" evidence="36">
    <location>
        <begin position="1576"/>
        <end position="1615"/>
    </location>
</feature>
<dbReference type="PROSITE" id="PS01132">
    <property type="entry name" value="ACTINS_ACT_LIKE"/>
    <property type="match status" value="1"/>
</dbReference>
<dbReference type="GO" id="GO:0016020">
    <property type="term" value="C:membrane"/>
    <property type="evidence" value="ECO:0007669"/>
    <property type="project" value="UniProtKB-SubCell"/>
</dbReference>
<feature type="transmembrane region" description="Helical" evidence="37">
    <location>
        <begin position="508"/>
        <end position="530"/>
    </location>
</feature>
<dbReference type="GO" id="GO:0005524">
    <property type="term" value="F:ATP binding"/>
    <property type="evidence" value="ECO:0007669"/>
    <property type="project" value="UniProtKB-KW"/>
</dbReference>
<keyword evidence="29" id="KW-0539">Nucleus</keyword>
<keyword evidence="27" id="KW-0009">Actin-binding</keyword>
<evidence type="ECO:0000256" key="6">
    <source>
        <dbReference type="ARBA" id="ARBA00010121"/>
    </source>
</evidence>
<dbReference type="InterPro" id="IPR000719">
    <property type="entry name" value="Prot_kinase_dom"/>
</dbReference>
<evidence type="ECO:0000256" key="33">
    <source>
        <dbReference type="ARBA" id="ARBA00047811"/>
    </source>
</evidence>
<evidence type="ECO:0000256" key="32">
    <source>
        <dbReference type="ARBA" id="ARBA00041823"/>
    </source>
</evidence>
<dbReference type="Gene3D" id="3.90.640.10">
    <property type="entry name" value="Actin, Chain A, domain 4"/>
    <property type="match status" value="1"/>
</dbReference>
<evidence type="ECO:0000256" key="20">
    <source>
        <dbReference type="ARBA" id="ARBA00022840"/>
    </source>
</evidence>
<evidence type="ECO:0000256" key="34">
    <source>
        <dbReference type="ARBA" id="ARBA00048367"/>
    </source>
</evidence>
<evidence type="ECO:0000256" key="7">
    <source>
        <dbReference type="ARBA" id="ARBA00010992"/>
    </source>
</evidence>
<evidence type="ECO:0000256" key="31">
    <source>
        <dbReference type="ARBA" id="ARBA00040708"/>
    </source>
</evidence>
<dbReference type="SUPFAM" id="SSF103473">
    <property type="entry name" value="MFS general substrate transporter"/>
    <property type="match status" value="1"/>
</dbReference>
<evidence type="ECO:0000313" key="40">
    <source>
        <dbReference type="EMBL" id="CRK39814.1"/>
    </source>
</evidence>
<evidence type="ECO:0000256" key="19">
    <source>
        <dbReference type="ARBA" id="ARBA00022777"/>
    </source>
</evidence>
<dbReference type="EC" id="2.7.11.22" evidence="10"/>
<feature type="transmembrane region" description="Helical" evidence="37">
    <location>
        <begin position="411"/>
        <end position="433"/>
    </location>
</feature>
<dbReference type="FunFam" id="3.30.420.40:FF:000050">
    <property type="entry name" value="Actin, alpha skeletal muscle"/>
    <property type="match status" value="1"/>
</dbReference>
<keyword evidence="24 37" id="KW-0472">Membrane</keyword>
<evidence type="ECO:0000256" key="29">
    <source>
        <dbReference type="ARBA" id="ARBA00023242"/>
    </source>
</evidence>
<dbReference type="FunFam" id="3.90.640.10:FF:000005">
    <property type="entry name" value="Actin-related protein 2"/>
    <property type="match status" value="1"/>
</dbReference>
<dbReference type="InterPro" id="IPR003663">
    <property type="entry name" value="Sugar/inositol_transpt"/>
</dbReference>
<keyword evidence="41" id="KW-1185">Reference proteome</keyword>
<dbReference type="InterPro" id="IPR043129">
    <property type="entry name" value="ATPase_NBD"/>
</dbReference>
<dbReference type="Pfam" id="PF00069">
    <property type="entry name" value="Pkinase"/>
    <property type="match status" value="1"/>
</dbReference>
<dbReference type="InterPro" id="IPR008271">
    <property type="entry name" value="Ser/Thr_kinase_AS"/>
</dbReference>
<evidence type="ECO:0000256" key="25">
    <source>
        <dbReference type="ARBA" id="ARBA00023159"/>
    </source>
</evidence>
<comment type="similarity">
    <text evidence="7">Belongs to the major facilitator superfamily. Sugar transporter (TC 2.A.1.1) family.</text>
</comment>
<comment type="similarity">
    <text evidence="5">Belongs to the protein kinase superfamily. CMGC Ser/Thr protein kinase family. CDC2/CDKX subfamily.</text>
</comment>
<dbReference type="Gene3D" id="3.30.200.20">
    <property type="entry name" value="Phosphorylase Kinase, domain 1"/>
    <property type="match status" value="1"/>
</dbReference>
<evidence type="ECO:0000256" key="15">
    <source>
        <dbReference type="ARBA" id="ARBA00022679"/>
    </source>
</evidence>
<keyword evidence="13" id="KW-0678">Repressor</keyword>
<dbReference type="GO" id="GO:0005856">
    <property type="term" value="C:cytoskeleton"/>
    <property type="evidence" value="ECO:0007669"/>
    <property type="project" value="UniProtKB-SubCell"/>
</dbReference>
<dbReference type="Gene3D" id="1.10.510.10">
    <property type="entry name" value="Transferase(Phosphotransferase) domain 1"/>
    <property type="match status" value="1"/>
</dbReference>
<dbReference type="GO" id="GO:0034314">
    <property type="term" value="P:Arp2/3 complex-mediated actin nucleation"/>
    <property type="evidence" value="ECO:0007669"/>
    <property type="project" value="UniProtKB-ARBA"/>
</dbReference>
<feature type="transmembrane region" description="Helical" evidence="37">
    <location>
        <begin position="190"/>
        <end position="210"/>
    </location>
</feature>
<evidence type="ECO:0000256" key="35">
    <source>
        <dbReference type="ARBA" id="ARBA00049280"/>
    </source>
</evidence>
<evidence type="ECO:0000256" key="24">
    <source>
        <dbReference type="ARBA" id="ARBA00023136"/>
    </source>
</evidence>
<evidence type="ECO:0000256" key="28">
    <source>
        <dbReference type="ARBA" id="ARBA00023212"/>
    </source>
</evidence>
<dbReference type="PROSITE" id="PS00217">
    <property type="entry name" value="SUGAR_TRANSPORT_2"/>
    <property type="match status" value="1"/>
</dbReference>
<evidence type="ECO:0000256" key="10">
    <source>
        <dbReference type="ARBA" id="ARBA00012425"/>
    </source>
</evidence>
<comment type="similarity">
    <text evidence="6">Belongs to the actin family. ARP2 subfamily.</text>
</comment>
<evidence type="ECO:0000256" key="16">
    <source>
        <dbReference type="ARBA" id="ARBA00022692"/>
    </source>
</evidence>
<dbReference type="SMART" id="SM00268">
    <property type="entry name" value="ACTIN"/>
    <property type="match status" value="1"/>
</dbReference>
<sequence>MNILRITQPAMLSMLPCDSEIDRWHTAGRIVVSGLAPPPASYLLQSYADLNVDGSSFSKCTSPGVHLNTINMAPSSFRQLAHDTTLYLILLVLVSTLGSLQFGFHIAELNAPQDVISCKKRAIPHHSDPTRLIRHDNPPPENPGLLPKCIPMNDAAFSTVSSAFVVGGLIGALAAGPFASKRGRLSAMRVTALVFLAGSAFETIAPSVALLVIGRLLSGAAAGAATVAVPLYVSEIAPPKERGLFGFMTQTSINLGILLTQTLGFFLSHGDSWRIILATGAITALVQSFGLLFVPESPAWLAANGDVNGARRILQRIRGTDFDIAEEVESWNGEGRSAEQQGLLAQTEPEDADSAPLSVGRTTGRHLGFLEVVKDPLYRPAIIAVVGVMFAQQLIGINSVIMYSVSLLADLLPISSALLTILISVIGLFMTIACAPLPDRLGRKACILASIIGQGSSALILALSIRLGIKFLSAISVAFFVAFFAVGLGPVPFILASELVGQEAVGATQSWCLAANYVATFLVAQFFPLINTALNSALGGAGWVYFIFAGFAALFALFTVWRIPETKGKKDWNELQDAGFDAINNVDVAALLLSILRNGRGPNNVLQSSHASTPHRNAANAAIAEELPRRLLKLGLDLLRAHVVEISRSQARRDDTLELGVAAAADLAQIPRHAVGEMLLPERTGRDDAPLARRRPDNGLRQQRRRSKDARLEYARHGEAVAVLPGQAVDEGVDAVAGDEDAVVLLELARVSEVLEDNLGAAFYVFAIVDAGGAFWRGCLPEAVRSDIDFLPPPAGYSQLSRTHFKMAEAPIVLDGGTGFLKVGYAAQNFPEFQYPSMVGRPILRTEEKGDNDLAIKDIMCGDEAAAARTMLQISYPMENGIVKKWDDMQHLWDYTFFEKMKVDPRGRKILLTEPPMNPLRNREQMCEVMFDRYGFGGVYVAIQAVLALYAQGLSSGVVVDSGDGVTHIVPVYESVVLNHLTRRLDVAGRDVTRNLIALLLRRGYALNRTADFETVRQIKEKLCYVSYDLELDKRLSEDTTTLVESYTLPDGRVIRVGSERFEAPECLFQPHLVDCEQPGMAEFLFNTIQAADVDVRSSLFKAIVLSGGSSMYPGLPSRLEKELKQLWLTRVLGGNPERLSKFKVRIEDPPRRRHMVFLGGAVLANIMADKESMWVTKAEWDEQGPRVLEKLDPTDRGTGHVAYQSKVRVIERYKVIGFISSGTYGRVYKAVGRQGQKGEFAIKKFKPDKEGEQISYTGISQSAIREMSLCSELKHPNVIRLVEIILEDKCIFMVFEYAEHDLLQIIHHHTQQPRHPIPSQTVKSIMFQLLNGCQYIHSNWVLHRDLKPANIMVTSAGEVKVGDLGLARRFDKPLHSLFSGDKVVVTIWYRAPELILGSRHYTPAIDMWAVGCIFAELLSLRPIFKGEEAKMDSKKTVPFQRNQMQKIVDIMGLPTKERWPLLSSMPEYAQLATLQPPMSSAHHHHRSHHQTLPQGSNLEKWYWSTVSQGAASNASQASQSSGPLVSLGVEGFKLLSSLLEYDPLERLTAAKALQHPFFSTGDRLTAGAFEGLKNEYPHRRVSQDDNDIRTGSLPGTKRSGLPDDSLRPSKRAKE</sequence>
<evidence type="ECO:0000256" key="18">
    <source>
        <dbReference type="ARBA" id="ARBA00022741"/>
    </source>
</evidence>
<dbReference type="GO" id="GO:0008353">
    <property type="term" value="F:RNA polymerase II CTD heptapeptide repeat kinase activity"/>
    <property type="evidence" value="ECO:0007669"/>
    <property type="project" value="UniProtKB-EC"/>
</dbReference>
<dbReference type="InterPro" id="IPR020902">
    <property type="entry name" value="Actin/actin-like_CS"/>
</dbReference>
<evidence type="ECO:0000256" key="27">
    <source>
        <dbReference type="ARBA" id="ARBA00023203"/>
    </source>
</evidence>
<evidence type="ECO:0000256" key="1">
    <source>
        <dbReference type="ARBA" id="ARBA00001946"/>
    </source>
</evidence>
<evidence type="ECO:0000256" key="2">
    <source>
        <dbReference type="ARBA" id="ARBA00004123"/>
    </source>
</evidence>
<evidence type="ECO:0000256" key="26">
    <source>
        <dbReference type="ARBA" id="ARBA00023163"/>
    </source>
</evidence>
<keyword evidence="21" id="KW-0460">Magnesium</keyword>
<feature type="transmembrane region" description="Helical" evidence="37">
    <location>
        <begin position="155"/>
        <end position="178"/>
    </location>
</feature>
<accession>A0A0G4N0D5</accession>
<dbReference type="Pfam" id="PF00022">
    <property type="entry name" value="Actin"/>
    <property type="match status" value="1"/>
</dbReference>
<dbReference type="InterPro" id="IPR005829">
    <property type="entry name" value="Sugar_transporter_CS"/>
</dbReference>
<organism evidence="40 41">
    <name type="scientific">Verticillium longisporum</name>
    <name type="common">Verticillium dahliae var. longisporum</name>
    <dbReference type="NCBI Taxonomy" id="100787"/>
    <lineage>
        <taxon>Eukaryota</taxon>
        <taxon>Fungi</taxon>
        <taxon>Dikarya</taxon>
        <taxon>Ascomycota</taxon>
        <taxon>Pezizomycotina</taxon>
        <taxon>Sordariomycetes</taxon>
        <taxon>Hypocreomycetidae</taxon>
        <taxon>Glomerellales</taxon>
        <taxon>Plectosphaerellaceae</taxon>
        <taxon>Verticillium</taxon>
    </lineage>
</organism>
<dbReference type="InterPro" id="IPR020846">
    <property type="entry name" value="MFS_dom"/>
</dbReference>
<dbReference type="PROSITE" id="PS00108">
    <property type="entry name" value="PROTEIN_KINASE_ST"/>
    <property type="match status" value="1"/>
</dbReference>
<dbReference type="GO" id="GO:0046872">
    <property type="term" value="F:metal ion binding"/>
    <property type="evidence" value="ECO:0007669"/>
    <property type="project" value="UniProtKB-KW"/>
</dbReference>
<dbReference type="SMART" id="SM00220">
    <property type="entry name" value="S_TKc"/>
    <property type="match status" value="1"/>
</dbReference>
<keyword evidence="26" id="KW-0804">Transcription</keyword>
<comment type="catalytic activity">
    <reaction evidence="33">
        <text>L-threonyl-[protein] + ATP = O-phospho-L-threonyl-[protein] + ADP + H(+)</text>
        <dbReference type="Rhea" id="RHEA:46608"/>
        <dbReference type="Rhea" id="RHEA-COMP:11060"/>
        <dbReference type="Rhea" id="RHEA-COMP:11605"/>
        <dbReference type="ChEBI" id="CHEBI:15378"/>
        <dbReference type="ChEBI" id="CHEBI:30013"/>
        <dbReference type="ChEBI" id="CHEBI:30616"/>
        <dbReference type="ChEBI" id="CHEBI:61977"/>
        <dbReference type="ChEBI" id="CHEBI:456216"/>
        <dbReference type="EC" id="2.7.11.22"/>
    </reaction>
</comment>
<dbReference type="SUPFAM" id="SSF56112">
    <property type="entry name" value="Protein kinase-like (PK-like)"/>
    <property type="match status" value="1"/>
</dbReference>
<evidence type="ECO:0000256" key="22">
    <source>
        <dbReference type="ARBA" id="ARBA00022989"/>
    </source>
</evidence>
<keyword evidence="18" id="KW-0547">Nucleotide-binding</keyword>
<dbReference type="InterPro" id="IPR011009">
    <property type="entry name" value="Kinase-like_dom_sf"/>
</dbReference>
<evidence type="ECO:0000256" key="9">
    <source>
        <dbReference type="ARBA" id="ARBA00012409"/>
    </source>
</evidence>
<keyword evidence="25" id="KW-0010">Activator</keyword>
<feature type="compositionally biased region" description="Basic and acidic residues" evidence="36">
    <location>
        <begin position="1576"/>
        <end position="1589"/>
    </location>
</feature>
<evidence type="ECO:0000256" key="8">
    <source>
        <dbReference type="ARBA" id="ARBA00011612"/>
    </source>
</evidence>
<feature type="compositionally biased region" description="Basic and acidic residues" evidence="36">
    <location>
        <begin position="683"/>
        <end position="698"/>
    </location>
</feature>
<comment type="catalytic activity">
    <reaction evidence="35">
        <text>[DNA-directed RNA polymerase] + ATP = phospho-[DNA-directed RNA polymerase] + ADP + H(+)</text>
        <dbReference type="Rhea" id="RHEA:10216"/>
        <dbReference type="Rhea" id="RHEA-COMP:11321"/>
        <dbReference type="Rhea" id="RHEA-COMP:11322"/>
        <dbReference type="ChEBI" id="CHEBI:15378"/>
        <dbReference type="ChEBI" id="CHEBI:30616"/>
        <dbReference type="ChEBI" id="CHEBI:43176"/>
        <dbReference type="ChEBI" id="CHEBI:68546"/>
        <dbReference type="ChEBI" id="CHEBI:456216"/>
        <dbReference type="EC" id="2.7.11.23"/>
    </reaction>
</comment>
<feature type="transmembrane region" description="Helical" evidence="37">
    <location>
        <begin position="273"/>
        <end position="294"/>
    </location>
</feature>
<dbReference type="SUPFAM" id="SSF53067">
    <property type="entry name" value="Actin-like ATPase domain"/>
    <property type="match status" value="2"/>
</dbReference>
<keyword evidence="20" id="KW-0067">ATP-binding</keyword>
<dbReference type="CDD" id="cd07842">
    <property type="entry name" value="STKc_CDK8_like"/>
    <property type="match status" value="1"/>
</dbReference>
<evidence type="ECO:0000256" key="14">
    <source>
        <dbReference type="ARBA" id="ARBA00022527"/>
    </source>
</evidence>
<evidence type="ECO:0000259" key="38">
    <source>
        <dbReference type="PROSITE" id="PS50011"/>
    </source>
</evidence>
<keyword evidence="17" id="KW-0479">Metal-binding</keyword>
<dbReference type="PROSITE" id="PS50850">
    <property type="entry name" value="MFS"/>
    <property type="match status" value="1"/>
</dbReference>
<dbReference type="PRINTS" id="PR00190">
    <property type="entry name" value="ACTIN"/>
</dbReference>
<feature type="transmembrane region" description="Helical" evidence="37">
    <location>
        <begin position="86"/>
        <end position="107"/>
    </location>
</feature>
<feature type="transmembrane region" description="Helical" evidence="37">
    <location>
        <begin position="445"/>
        <end position="465"/>
    </location>
</feature>
<evidence type="ECO:0000256" key="4">
    <source>
        <dbReference type="ARBA" id="ARBA00004245"/>
    </source>
</evidence>
<evidence type="ECO:0000256" key="13">
    <source>
        <dbReference type="ARBA" id="ARBA00022491"/>
    </source>
</evidence>
<dbReference type="InterPro" id="IPR036259">
    <property type="entry name" value="MFS_trans_sf"/>
</dbReference>
<keyword evidence="23" id="KW-0805">Transcription regulation</keyword>
<feature type="transmembrane region" description="Helical" evidence="37">
    <location>
        <begin position="381"/>
        <end position="405"/>
    </location>
</feature>
<evidence type="ECO:0000256" key="5">
    <source>
        <dbReference type="ARBA" id="ARBA00006485"/>
    </source>
</evidence>
<evidence type="ECO:0000259" key="39">
    <source>
        <dbReference type="PROSITE" id="PS50850"/>
    </source>
</evidence>
<keyword evidence="22 37" id="KW-1133">Transmembrane helix</keyword>
<comment type="subunit">
    <text evidence="8">Component of the SRB8-11 complex, a regulatory module of the Mediator complex.</text>
</comment>
<evidence type="ECO:0000256" key="37">
    <source>
        <dbReference type="SAM" id="Phobius"/>
    </source>
</evidence>
<evidence type="ECO:0000313" key="41">
    <source>
        <dbReference type="Proteomes" id="UP000044602"/>
    </source>
</evidence>
<dbReference type="Pfam" id="PF00083">
    <property type="entry name" value="Sugar_tr"/>
    <property type="match status" value="1"/>
</dbReference>
<evidence type="ECO:0000256" key="11">
    <source>
        <dbReference type="ARBA" id="ARBA00022448"/>
    </source>
</evidence>
<keyword evidence="15" id="KW-0808">Transferase</keyword>
<protein>
    <recommendedName>
        <fullName evidence="30">Serine/threonine-protein kinase SSN3</fullName>
        <ecNumber evidence="10">2.7.11.22</ecNumber>
        <ecNumber evidence="9">2.7.11.23</ecNumber>
    </recommendedName>
    <alternativeName>
        <fullName evidence="32">Cyclin-dependent kinase 8</fullName>
    </alternativeName>
    <alternativeName>
        <fullName evidence="31">Serine/threonine-protein kinase ssn3</fullName>
    </alternativeName>
</protein>
<dbReference type="GO" id="GO:0003779">
    <property type="term" value="F:actin binding"/>
    <property type="evidence" value="ECO:0007669"/>
    <property type="project" value="UniProtKB-KW"/>
</dbReference>
<dbReference type="FunFam" id="1.10.510.10:FF:000408">
    <property type="entry name" value="Serine/threonine-protein kinase SSN3"/>
    <property type="match status" value="1"/>
</dbReference>
<evidence type="ECO:0000256" key="23">
    <source>
        <dbReference type="ARBA" id="ARBA00023015"/>
    </source>
</evidence>
<reference evidence="40 41" key="1">
    <citation type="submission" date="2015-05" db="EMBL/GenBank/DDBJ databases">
        <authorList>
            <person name="Wang D.B."/>
            <person name="Wang M."/>
        </authorList>
    </citation>
    <scope>NUCLEOTIDE SEQUENCE [LARGE SCALE GENOMIC DNA]</scope>
    <source>
        <strain evidence="40">VL1</strain>
    </source>
</reference>
<feature type="region of interest" description="Disordered" evidence="36">
    <location>
        <begin position="339"/>
        <end position="359"/>
    </location>
</feature>
<keyword evidence="16 37" id="KW-0812">Transmembrane</keyword>
<dbReference type="Gene3D" id="1.20.1250.20">
    <property type="entry name" value="MFS general substrate transporter like domains"/>
    <property type="match status" value="1"/>
</dbReference>
<dbReference type="Proteomes" id="UP000044602">
    <property type="component" value="Unassembled WGS sequence"/>
</dbReference>
<keyword evidence="11" id="KW-0813">Transport</keyword>
<name>A0A0G4N0D5_VERLO</name>
<feature type="transmembrane region" description="Helical" evidence="37">
    <location>
        <begin position="542"/>
        <end position="561"/>
    </location>
</feature>
<evidence type="ECO:0000256" key="3">
    <source>
        <dbReference type="ARBA" id="ARBA00004141"/>
    </source>
</evidence>
<dbReference type="EMBL" id="CVQH01025972">
    <property type="protein sequence ID" value="CRK39814.1"/>
    <property type="molecule type" value="Genomic_DNA"/>
</dbReference>
<keyword evidence="19" id="KW-0418">Kinase</keyword>
<feature type="region of interest" description="Disordered" evidence="36">
    <location>
        <begin position="679"/>
        <end position="710"/>
    </location>
</feature>
<dbReference type="InterPro" id="IPR004000">
    <property type="entry name" value="Actin"/>
</dbReference>
<dbReference type="GO" id="GO:0005634">
    <property type="term" value="C:nucleus"/>
    <property type="evidence" value="ECO:0007669"/>
    <property type="project" value="UniProtKB-SubCell"/>
</dbReference>
<keyword evidence="12" id="KW-0963">Cytoplasm</keyword>
<feature type="transmembrane region" description="Helical" evidence="37">
    <location>
        <begin position="471"/>
        <end position="496"/>
    </location>
</feature>
<keyword evidence="28" id="KW-0206">Cytoskeleton</keyword>
<dbReference type="PANTHER" id="PTHR11937">
    <property type="entry name" value="ACTIN"/>
    <property type="match status" value="1"/>
</dbReference>
<dbReference type="Gene3D" id="3.30.420.40">
    <property type="match status" value="2"/>
</dbReference>
<keyword evidence="14" id="KW-0723">Serine/threonine-protein kinase</keyword>
<dbReference type="EC" id="2.7.11.23" evidence="9"/>
<feature type="transmembrane region" description="Helical" evidence="37">
    <location>
        <begin position="245"/>
        <end position="267"/>
    </location>
</feature>
<dbReference type="STRING" id="100787.A0A0G4N0D5"/>
<gene>
    <name evidence="40" type="ORF">BN1708_008040</name>
</gene>
<evidence type="ECO:0000256" key="30">
    <source>
        <dbReference type="ARBA" id="ARBA00039418"/>
    </source>
</evidence>
<comment type="cofactor">
    <cofactor evidence="1">
        <name>Mg(2+)</name>
        <dbReference type="ChEBI" id="CHEBI:18420"/>
    </cofactor>
</comment>
<dbReference type="FunFam" id="3.30.200.20:FF:000426">
    <property type="entry name" value="Serine/threonine-protein kinase ssn3"/>
    <property type="match status" value="1"/>
</dbReference>
<proteinExistence type="inferred from homology"/>
<comment type="subcellular location">
    <subcellularLocation>
        <location evidence="4">Cytoplasm</location>
        <location evidence="4">Cytoskeleton</location>
    </subcellularLocation>
    <subcellularLocation>
        <location evidence="3">Membrane</location>
        <topology evidence="3">Multi-pass membrane protein</topology>
    </subcellularLocation>
    <subcellularLocation>
        <location evidence="2">Nucleus</location>
    </subcellularLocation>
</comment>
<dbReference type="PROSITE" id="PS50011">
    <property type="entry name" value="PROTEIN_KINASE_DOM"/>
    <property type="match status" value="1"/>
</dbReference>
<evidence type="ECO:0000256" key="21">
    <source>
        <dbReference type="ARBA" id="ARBA00022842"/>
    </source>
</evidence>
<dbReference type="GO" id="GO:0022857">
    <property type="term" value="F:transmembrane transporter activity"/>
    <property type="evidence" value="ECO:0007669"/>
    <property type="project" value="InterPro"/>
</dbReference>